<protein>
    <submittedName>
        <fullName evidence="10">Type II secretion system F family protein</fullName>
    </submittedName>
</protein>
<dbReference type="InterPro" id="IPR018076">
    <property type="entry name" value="T2SS_GspF_dom"/>
</dbReference>
<comment type="similarity">
    <text evidence="2">Belongs to the GSP F family.</text>
</comment>
<dbReference type="AlphaFoldDB" id="A0A3A4NSG9"/>
<evidence type="ECO:0000256" key="2">
    <source>
        <dbReference type="ARBA" id="ARBA00005745"/>
    </source>
</evidence>
<evidence type="ECO:0000313" key="11">
    <source>
        <dbReference type="Proteomes" id="UP000265882"/>
    </source>
</evidence>
<dbReference type="Proteomes" id="UP000265882">
    <property type="component" value="Unassembled WGS sequence"/>
</dbReference>
<proteinExistence type="inferred from homology"/>
<feature type="domain" description="Type II secretion system protein GspF" evidence="9">
    <location>
        <begin position="212"/>
        <end position="328"/>
    </location>
</feature>
<feature type="transmembrane region" description="Helical" evidence="8">
    <location>
        <begin position="157"/>
        <end position="180"/>
    </location>
</feature>
<keyword evidence="6 8" id="KW-1133">Transmembrane helix</keyword>
<dbReference type="Pfam" id="PF00482">
    <property type="entry name" value="T2SSF"/>
    <property type="match status" value="2"/>
</dbReference>
<reference evidence="10 11" key="1">
    <citation type="journal article" date="2017" name="ISME J.">
        <title>Energy and carbon metabolisms in a deep terrestrial subsurface fluid microbial community.</title>
        <authorList>
            <person name="Momper L."/>
            <person name="Jungbluth S.P."/>
            <person name="Lee M.D."/>
            <person name="Amend J.P."/>
        </authorList>
    </citation>
    <scope>NUCLEOTIDE SEQUENCE [LARGE SCALE GENOMIC DNA]</scope>
    <source>
        <strain evidence="10">SURF_5</strain>
    </source>
</reference>
<gene>
    <name evidence="10" type="ORF">C4520_06000</name>
</gene>
<feature type="transmembrane region" description="Helical" evidence="8">
    <location>
        <begin position="129"/>
        <end position="151"/>
    </location>
</feature>
<organism evidence="10 11">
    <name type="scientific">Abyssobacteria bacterium (strain SURF_5)</name>
    <dbReference type="NCBI Taxonomy" id="2093360"/>
    <lineage>
        <taxon>Bacteria</taxon>
        <taxon>Pseudomonadati</taxon>
        <taxon>Candidatus Hydrogenedentota</taxon>
        <taxon>Candidatus Abyssobacteria</taxon>
    </lineage>
</organism>
<comment type="caution">
    <text evidence="10">The sequence shown here is derived from an EMBL/GenBank/DDBJ whole genome shotgun (WGS) entry which is preliminary data.</text>
</comment>
<evidence type="ECO:0000256" key="4">
    <source>
        <dbReference type="ARBA" id="ARBA00022519"/>
    </source>
</evidence>
<accession>A0A3A4NSG9</accession>
<comment type="subcellular location">
    <subcellularLocation>
        <location evidence="1">Cell inner membrane</location>
        <topology evidence="1">Multi-pass membrane protein</topology>
    </subcellularLocation>
</comment>
<feature type="domain" description="Type II secretion system protein GspF" evidence="9">
    <location>
        <begin position="30"/>
        <end position="150"/>
    </location>
</feature>
<evidence type="ECO:0000256" key="8">
    <source>
        <dbReference type="SAM" id="Phobius"/>
    </source>
</evidence>
<keyword evidence="7 8" id="KW-0472">Membrane</keyword>
<dbReference type="FunFam" id="1.20.81.30:FF:000001">
    <property type="entry name" value="Type II secretion system protein F"/>
    <property type="match status" value="1"/>
</dbReference>
<sequence length="346" mass="38062">MTSTKDAPVSKKTQLFAGSGRIKLKSLANFSKQAAISIRAGLTLTRALPLLARESKDRRLKNAINGVQADIMQGSTLREALQRRASMFPPMFIEMVGAGERSGHLEEVFSRLASYFDMRLKLRRAVVRASIYPAIQLTMAYAVLCLILILFSSSRWATAMTIATYTVASAVCLGAAYYFFARTRLGRAVWDRVLLSLPLLRSITLKLCMARFSRSLAMQIESAIPMTEAIERAALVTGNGAVAASLSRISLPVRQGASLAEAIQSSRLVTPMVREVLTIGEETGSFTESLERVAGIYEEDSMVFLESIPKFIAPIVAIIVGIVVVYLYYQVYFVHYLKPLLESVGI</sequence>
<evidence type="ECO:0000256" key="3">
    <source>
        <dbReference type="ARBA" id="ARBA00022475"/>
    </source>
</evidence>
<feature type="transmembrane region" description="Helical" evidence="8">
    <location>
        <begin position="311"/>
        <end position="329"/>
    </location>
</feature>
<dbReference type="PANTHER" id="PTHR30012:SF0">
    <property type="entry name" value="TYPE II SECRETION SYSTEM PROTEIN F-RELATED"/>
    <property type="match status" value="1"/>
</dbReference>
<dbReference type="EMBL" id="QZKU01000045">
    <property type="protein sequence ID" value="RJP23508.1"/>
    <property type="molecule type" value="Genomic_DNA"/>
</dbReference>
<dbReference type="InterPro" id="IPR003004">
    <property type="entry name" value="GspF/PilC"/>
</dbReference>
<evidence type="ECO:0000256" key="7">
    <source>
        <dbReference type="ARBA" id="ARBA00023136"/>
    </source>
</evidence>
<evidence type="ECO:0000256" key="1">
    <source>
        <dbReference type="ARBA" id="ARBA00004429"/>
    </source>
</evidence>
<evidence type="ECO:0000313" key="10">
    <source>
        <dbReference type="EMBL" id="RJP23508.1"/>
    </source>
</evidence>
<dbReference type="InterPro" id="IPR042094">
    <property type="entry name" value="T2SS_GspF_sf"/>
</dbReference>
<keyword evidence="4" id="KW-0997">Cell inner membrane</keyword>
<keyword evidence="3" id="KW-1003">Cell membrane</keyword>
<name>A0A3A4NSG9_ABYX5</name>
<dbReference type="PANTHER" id="PTHR30012">
    <property type="entry name" value="GENERAL SECRETION PATHWAY PROTEIN"/>
    <property type="match status" value="1"/>
</dbReference>
<evidence type="ECO:0000256" key="6">
    <source>
        <dbReference type="ARBA" id="ARBA00022989"/>
    </source>
</evidence>
<evidence type="ECO:0000256" key="5">
    <source>
        <dbReference type="ARBA" id="ARBA00022692"/>
    </source>
</evidence>
<keyword evidence="5 8" id="KW-0812">Transmembrane</keyword>
<dbReference type="Gene3D" id="1.20.81.30">
    <property type="entry name" value="Type II secretion system (T2SS), domain F"/>
    <property type="match status" value="2"/>
</dbReference>
<dbReference type="GO" id="GO:0005886">
    <property type="term" value="C:plasma membrane"/>
    <property type="evidence" value="ECO:0007669"/>
    <property type="project" value="UniProtKB-SubCell"/>
</dbReference>
<evidence type="ECO:0000259" key="9">
    <source>
        <dbReference type="Pfam" id="PF00482"/>
    </source>
</evidence>